<comment type="domain">
    <text evidence="8">The twin CX3C motif contains 4 conserved Cys residues that form 2 disulfide bonds in the mitochondrial intermembrane space.</text>
</comment>
<evidence type="ECO:0000256" key="7">
    <source>
        <dbReference type="ARBA" id="ARBA00023157"/>
    </source>
</evidence>
<keyword evidence="4 8" id="KW-0653">Protein transport</keyword>
<proteinExistence type="inferred from homology"/>
<keyword evidence="11" id="KW-1185">Reference proteome</keyword>
<keyword evidence="8" id="KW-0143">Chaperone</keyword>
<dbReference type="EMBL" id="JAWQEG010000870">
    <property type="protein sequence ID" value="KAK3884597.1"/>
    <property type="molecule type" value="Genomic_DNA"/>
</dbReference>
<keyword evidence="7 8" id="KW-1015">Disulfide bond</keyword>
<dbReference type="Proteomes" id="UP001286313">
    <property type="component" value="Unassembled WGS sequence"/>
</dbReference>
<accession>A0AAE1G455</accession>
<gene>
    <name evidence="10" type="ORF">Pcinc_011153</name>
</gene>
<evidence type="ECO:0000259" key="9">
    <source>
        <dbReference type="Pfam" id="PF02953"/>
    </source>
</evidence>
<keyword evidence="5 8" id="KW-0811">Translocation</keyword>
<evidence type="ECO:0000313" key="10">
    <source>
        <dbReference type="EMBL" id="KAK3884597.1"/>
    </source>
</evidence>
<evidence type="ECO:0000256" key="3">
    <source>
        <dbReference type="ARBA" id="ARBA00022833"/>
    </source>
</evidence>
<dbReference type="GO" id="GO:0005743">
    <property type="term" value="C:mitochondrial inner membrane"/>
    <property type="evidence" value="ECO:0007669"/>
    <property type="project" value="UniProtKB-SubCell"/>
</dbReference>
<comment type="caution">
    <text evidence="10">The sequence shown here is derived from an EMBL/GenBank/DDBJ whole genome shotgun (WGS) entry which is preliminary data.</text>
</comment>
<keyword evidence="8" id="KW-0472">Membrane</keyword>
<reference evidence="10" key="1">
    <citation type="submission" date="2023-10" db="EMBL/GenBank/DDBJ databases">
        <title>Genome assemblies of two species of porcelain crab, Petrolisthes cinctipes and Petrolisthes manimaculis (Anomura: Porcellanidae).</title>
        <authorList>
            <person name="Angst P."/>
        </authorList>
    </citation>
    <scope>NUCLEOTIDE SEQUENCE</scope>
    <source>
        <strain evidence="10">PB745_01</strain>
        <tissue evidence="10">Gill</tissue>
    </source>
</reference>
<keyword evidence="1 8" id="KW-0813">Transport</keyword>
<dbReference type="Pfam" id="PF02953">
    <property type="entry name" value="zf-Tim10_DDP"/>
    <property type="match status" value="1"/>
</dbReference>
<evidence type="ECO:0000256" key="6">
    <source>
        <dbReference type="ARBA" id="ARBA00023128"/>
    </source>
</evidence>
<keyword evidence="2" id="KW-0479">Metal-binding</keyword>
<evidence type="ECO:0000256" key="4">
    <source>
        <dbReference type="ARBA" id="ARBA00022927"/>
    </source>
</evidence>
<comment type="function">
    <text evidence="8">Mitochondrial intermembrane chaperone that participates in the import and insertion of some multi-pass transmembrane proteins into the mitochondrial inner membrane. Also required for the transfer of beta-barrel precursors from the TOM complex to the sorting and assembly machinery (SAM complex) of the outer membrane. Acts as a chaperone-like protein that protects the hydrophobic precursors from aggregation and guide them through the mitochondrial intermembrane space.</text>
</comment>
<sequence length="100" mass="11403">MAGSIDMSGMGDQIQAEMQVKQFRDFLIQYNKLSESCFNDCVWDFTSRSVRGNEDNCAMNCVEKYTKVTQRISERFQELQMLMNENAASAAQKLGKLPMA</sequence>
<comment type="similarity">
    <text evidence="8">Belongs to the small Tim family.</text>
</comment>
<evidence type="ECO:0000256" key="8">
    <source>
        <dbReference type="RuleBase" id="RU367043"/>
    </source>
</evidence>
<organism evidence="10 11">
    <name type="scientific">Petrolisthes cinctipes</name>
    <name type="common">Flat porcelain crab</name>
    <dbReference type="NCBI Taxonomy" id="88211"/>
    <lineage>
        <taxon>Eukaryota</taxon>
        <taxon>Metazoa</taxon>
        <taxon>Ecdysozoa</taxon>
        <taxon>Arthropoda</taxon>
        <taxon>Crustacea</taxon>
        <taxon>Multicrustacea</taxon>
        <taxon>Malacostraca</taxon>
        <taxon>Eumalacostraca</taxon>
        <taxon>Eucarida</taxon>
        <taxon>Decapoda</taxon>
        <taxon>Pleocyemata</taxon>
        <taxon>Anomura</taxon>
        <taxon>Galatheoidea</taxon>
        <taxon>Porcellanidae</taxon>
        <taxon>Petrolisthes</taxon>
    </lineage>
</organism>
<keyword evidence="3" id="KW-0862">Zinc</keyword>
<dbReference type="AlphaFoldDB" id="A0AAE1G455"/>
<dbReference type="GO" id="GO:0046872">
    <property type="term" value="F:metal ion binding"/>
    <property type="evidence" value="ECO:0007669"/>
    <property type="project" value="UniProtKB-KW"/>
</dbReference>
<evidence type="ECO:0000256" key="2">
    <source>
        <dbReference type="ARBA" id="ARBA00022723"/>
    </source>
</evidence>
<comment type="subunit">
    <text evidence="8">Heterohexamer.</text>
</comment>
<name>A0AAE1G455_PETCI</name>
<protein>
    <recommendedName>
        <fullName evidence="8">Mitochondrial import inner membrane translocase subunit</fullName>
    </recommendedName>
</protein>
<comment type="subcellular location">
    <subcellularLocation>
        <location evidence="8">Mitochondrion inner membrane</location>
        <topology evidence="8">Peripheral membrane protein</topology>
        <orientation evidence="8">Intermembrane side</orientation>
    </subcellularLocation>
</comment>
<dbReference type="Gene3D" id="1.10.287.810">
    <property type="entry name" value="Mitochondrial import inner membrane translocase subunit tim13 like domains"/>
    <property type="match status" value="1"/>
</dbReference>
<dbReference type="InterPro" id="IPR050673">
    <property type="entry name" value="Mito_inner_translocase_sub"/>
</dbReference>
<dbReference type="GO" id="GO:0015031">
    <property type="term" value="P:protein transport"/>
    <property type="evidence" value="ECO:0007669"/>
    <property type="project" value="UniProtKB-KW"/>
</dbReference>
<evidence type="ECO:0000256" key="5">
    <source>
        <dbReference type="ARBA" id="ARBA00023010"/>
    </source>
</evidence>
<feature type="domain" description="Tim10-like" evidence="9">
    <location>
        <begin position="16"/>
        <end position="78"/>
    </location>
</feature>
<keyword evidence="8" id="KW-0999">Mitochondrion inner membrane</keyword>
<dbReference type="PANTHER" id="PTHR13172">
    <property type="entry name" value="MITOCHONDRIAL IMPORT INNER MEMBRANE TRANSLOCASE SUBUNIT TIM9B"/>
    <property type="match status" value="1"/>
</dbReference>
<dbReference type="InterPro" id="IPR035427">
    <property type="entry name" value="Tim10-like_dom_sf"/>
</dbReference>
<dbReference type="InterPro" id="IPR004217">
    <property type="entry name" value="Tim10-like"/>
</dbReference>
<evidence type="ECO:0000256" key="1">
    <source>
        <dbReference type="ARBA" id="ARBA00022448"/>
    </source>
</evidence>
<evidence type="ECO:0000313" key="11">
    <source>
        <dbReference type="Proteomes" id="UP001286313"/>
    </source>
</evidence>
<dbReference type="SUPFAM" id="SSF144122">
    <property type="entry name" value="Tim10-like"/>
    <property type="match status" value="1"/>
</dbReference>
<keyword evidence="6 8" id="KW-0496">Mitochondrion</keyword>